<dbReference type="Proteomes" id="UP001396898">
    <property type="component" value="Unassembled WGS sequence"/>
</dbReference>
<dbReference type="PANTHER" id="PTHR43591:SF102">
    <property type="entry name" value="S-ADENOSYL-L-METHIONINE-DEPENDENT METHYLTRANSFERASE"/>
    <property type="match status" value="1"/>
</dbReference>
<evidence type="ECO:0000313" key="3">
    <source>
        <dbReference type="EMBL" id="KAK8036527.1"/>
    </source>
</evidence>
<keyword evidence="3" id="KW-0808">Transferase</keyword>
<feature type="region of interest" description="Disordered" evidence="2">
    <location>
        <begin position="1"/>
        <end position="24"/>
    </location>
</feature>
<dbReference type="Pfam" id="PF13489">
    <property type="entry name" value="Methyltransf_23"/>
    <property type="match status" value="1"/>
</dbReference>
<proteinExistence type="inferred from homology"/>
<organism evidence="3 4">
    <name type="scientific">Apiospora marii</name>
    <dbReference type="NCBI Taxonomy" id="335849"/>
    <lineage>
        <taxon>Eukaryota</taxon>
        <taxon>Fungi</taxon>
        <taxon>Dikarya</taxon>
        <taxon>Ascomycota</taxon>
        <taxon>Pezizomycotina</taxon>
        <taxon>Sordariomycetes</taxon>
        <taxon>Xylariomycetidae</taxon>
        <taxon>Amphisphaeriales</taxon>
        <taxon>Apiosporaceae</taxon>
        <taxon>Apiospora</taxon>
    </lineage>
</organism>
<dbReference type="GO" id="GO:0032259">
    <property type="term" value="P:methylation"/>
    <property type="evidence" value="ECO:0007669"/>
    <property type="project" value="UniProtKB-KW"/>
</dbReference>
<feature type="compositionally biased region" description="Basic and acidic residues" evidence="2">
    <location>
        <begin position="62"/>
        <end position="71"/>
    </location>
</feature>
<evidence type="ECO:0000256" key="2">
    <source>
        <dbReference type="SAM" id="MobiDB-lite"/>
    </source>
</evidence>
<comment type="similarity">
    <text evidence="1">Belongs to the methyltransferase superfamily. LaeA methyltransferase family.</text>
</comment>
<dbReference type="GO" id="GO:0008168">
    <property type="term" value="F:methyltransferase activity"/>
    <property type="evidence" value="ECO:0007669"/>
    <property type="project" value="UniProtKB-KW"/>
</dbReference>
<keyword evidence="3" id="KW-0489">Methyltransferase</keyword>
<name>A0ABR1SQB9_9PEZI</name>
<comment type="caution">
    <text evidence="3">The sequence shown here is derived from an EMBL/GenBank/DDBJ whole genome shotgun (WGS) entry which is preliminary data.</text>
</comment>
<dbReference type="Gene3D" id="3.40.50.150">
    <property type="entry name" value="Vaccinia Virus protein VP39"/>
    <property type="match status" value="1"/>
</dbReference>
<evidence type="ECO:0000313" key="4">
    <source>
        <dbReference type="Proteomes" id="UP001396898"/>
    </source>
</evidence>
<dbReference type="SUPFAM" id="SSF53335">
    <property type="entry name" value="S-adenosyl-L-methionine-dependent methyltransferases"/>
    <property type="match status" value="1"/>
</dbReference>
<dbReference type="CDD" id="cd02440">
    <property type="entry name" value="AdoMet_MTases"/>
    <property type="match status" value="1"/>
</dbReference>
<gene>
    <name evidence="3" type="ORF">PG991_001664</name>
</gene>
<keyword evidence="4" id="KW-1185">Reference proteome</keyword>
<dbReference type="InterPro" id="IPR029063">
    <property type="entry name" value="SAM-dependent_MTases_sf"/>
</dbReference>
<dbReference type="EMBL" id="JAQQWI010000004">
    <property type="protein sequence ID" value="KAK8036527.1"/>
    <property type="molecule type" value="Genomic_DNA"/>
</dbReference>
<reference evidence="3 4" key="1">
    <citation type="submission" date="2023-01" db="EMBL/GenBank/DDBJ databases">
        <title>Analysis of 21 Apiospora genomes using comparative genomics revels a genus with tremendous synthesis potential of carbohydrate active enzymes and secondary metabolites.</title>
        <authorList>
            <person name="Sorensen T."/>
        </authorList>
    </citation>
    <scope>NUCLEOTIDE SEQUENCE [LARGE SCALE GENOMIC DNA]</scope>
    <source>
        <strain evidence="3 4">CBS 20057</strain>
    </source>
</reference>
<feature type="region of interest" description="Disordered" evidence="2">
    <location>
        <begin position="62"/>
        <end position="81"/>
    </location>
</feature>
<sequence length="337" mass="38566">MSGYTNPDPCSVEENGRTYSGYREGKYLLPNDGPEQDRLDLEHRIWCLLLDEALYLAPFKETKSEKETKKEDDDDDDAAADDDRVYHVLDIGAGTGVWAAELARENPDVRVIGTDLSLIQPPPDKLPPNCRFVREDSEADEWVHEAEFDYIHTRAMLGSFFDHKAMFKKMYDNLRPGGWCEAQDWSYDMVAADAATEAMLPDSSVIKWQDLMDEGIKMAGRDLRVAKHYEHWMNETGFVDVMQKLILCPINPWPLDPKDKEIARYFIEDTIEALEGMSMKILQLKGMTPEEIRALTDKVKQELTNRDLHAYTPVYVVYGRRPLDGKTDQTGSYPSPS</sequence>
<dbReference type="PANTHER" id="PTHR43591">
    <property type="entry name" value="METHYLTRANSFERASE"/>
    <property type="match status" value="1"/>
</dbReference>
<accession>A0ABR1SQB9</accession>
<protein>
    <submittedName>
        <fullName evidence="3">S-adenosyl-L-methionine-dependent methyltransferase</fullName>
    </submittedName>
</protein>
<evidence type="ECO:0000256" key="1">
    <source>
        <dbReference type="ARBA" id="ARBA00038158"/>
    </source>
</evidence>